<reference evidence="1" key="2">
    <citation type="submission" date="2020-09" db="EMBL/GenBank/DDBJ databases">
        <authorList>
            <person name="Sun Q."/>
            <person name="Zhou Y."/>
        </authorList>
    </citation>
    <scope>NUCLEOTIDE SEQUENCE</scope>
    <source>
        <strain evidence="1">CGMCC 1.16548</strain>
    </source>
</reference>
<evidence type="ECO:0000313" key="1">
    <source>
        <dbReference type="EMBL" id="GHF14756.1"/>
    </source>
</evidence>
<accession>A0A8J3GQE6</accession>
<organism evidence="1 2">
    <name type="scientific">Pseudolysinimonas yzui</name>
    <dbReference type="NCBI Taxonomy" id="2708254"/>
    <lineage>
        <taxon>Bacteria</taxon>
        <taxon>Bacillati</taxon>
        <taxon>Actinomycetota</taxon>
        <taxon>Actinomycetes</taxon>
        <taxon>Micrococcales</taxon>
        <taxon>Microbacteriaceae</taxon>
        <taxon>Pseudolysinimonas</taxon>
    </lineage>
</organism>
<gene>
    <name evidence="1" type="ORF">GCM10011600_14630</name>
</gene>
<sequence>MGSSPLADPSAVHRCIAELFDAGDFAGVGEFGSAAWGDMSRRSPVPHDAESCRLVMLATAQQGAGSAVEIWRVRAFSRFVLTGWHEGVAACIMSLAFARLSQDNDSYPAGRTLRSVQGSRGALDILDEMAPYVSREASGRDIGGQSPTRQRISRFYAEKRGFLLMLLSRHTEARESYDAALILAAGDARGEAKVVAGRALVAFQDGRIGEAIRETEVAIARASDVGAGDVRLPAIHNLEVMRAGGTALRPYEIL</sequence>
<dbReference type="InterPro" id="IPR011990">
    <property type="entry name" value="TPR-like_helical_dom_sf"/>
</dbReference>
<dbReference type="Proteomes" id="UP000617531">
    <property type="component" value="Unassembled WGS sequence"/>
</dbReference>
<proteinExistence type="predicted"/>
<dbReference type="AlphaFoldDB" id="A0A8J3GQE6"/>
<comment type="caution">
    <text evidence="1">The sequence shown here is derived from an EMBL/GenBank/DDBJ whole genome shotgun (WGS) entry which is preliminary data.</text>
</comment>
<dbReference type="SUPFAM" id="SSF48452">
    <property type="entry name" value="TPR-like"/>
    <property type="match status" value="1"/>
</dbReference>
<reference evidence="1" key="1">
    <citation type="journal article" date="2014" name="Int. J. Syst. Evol. Microbiol.">
        <title>Complete genome sequence of Corynebacterium casei LMG S-19264T (=DSM 44701T), isolated from a smear-ripened cheese.</title>
        <authorList>
            <consortium name="US DOE Joint Genome Institute (JGI-PGF)"/>
            <person name="Walter F."/>
            <person name="Albersmeier A."/>
            <person name="Kalinowski J."/>
            <person name="Ruckert C."/>
        </authorList>
    </citation>
    <scope>NUCLEOTIDE SEQUENCE</scope>
    <source>
        <strain evidence="1">CGMCC 1.16548</strain>
    </source>
</reference>
<evidence type="ECO:0000313" key="2">
    <source>
        <dbReference type="Proteomes" id="UP000617531"/>
    </source>
</evidence>
<protein>
    <submittedName>
        <fullName evidence="1">Uncharacterized protein</fullName>
    </submittedName>
</protein>
<name>A0A8J3GQE6_9MICO</name>
<keyword evidence="2" id="KW-1185">Reference proteome</keyword>
<dbReference type="EMBL" id="BNAI01000002">
    <property type="protein sequence ID" value="GHF14756.1"/>
    <property type="molecule type" value="Genomic_DNA"/>
</dbReference>